<evidence type="ECO:0000313" key="2">
    <source>
        <dbReference type="EMBL" id="EKX73942.1"/>
    </source>
</evidence>
<evidence type="ECO:0000313" key="3">
    <source>
        <dbReference type="Proteomes" id="UP000031512"/>
    </source>
</evidence>
<keyword evidence="3" id="KW-1185">Reference proteome</keyword>
<gene>
    <name evidence="2" type="ORF">BEWA_039800</name>
</gene>
<sequence>MNSLVIFYLVCILELCHCGDSPSSEEIPKNSSESDCSDPVIVDLSYPDPYLFQIFDHNYNDNEIRLIAPHKDVVSSTVMVGDQLLWTAREGKKFEYSKIYLDAEGKFALIFVANDAPEDMEKNYFELKEGRWVSCPNTYLEVIKRLKIPVEKKGEITIRLEEREDTDILRVFDSYVLGANAIRHFPRPGYICKNVTYRGKSLWSAAEGTNEVCLSSAIYPNGESPLVLLATRGDGNMDCLCFERVGDYWNEISGGEFDEKVDAITGGDIDAADYR</sequence>
<dbReference type="AlphaFoldDB" id="L1LES3"/>
<dbReference type="GeneID" id="15807390"/>
<feature type="chain" id="PRO_5003953212" evidence="1">
    <location>
        <begin position="19"/>
        <end position="275"/>
    </location>
</feature>
<protein>
    <submittedName>
        <fullName evidence="2">Signal peptide containing protein</fullName>
    </submittedName>
</protein>
<keyword evidence="1" id="KW-0732">Signal</keyword>
<name>L1LES3_THEEQ</name>
<dbReference type="Pfam" id="PF04385">
    <property type="entry name" value="FAINT"/>
    <property type="match status" value="1"/>
</dbReference>
<feature type="signal peptide" evidence="1">
    <location>
        <begin position="1"/>
        <end position="18"/>
    </location>
</feature>
<reference evidence="2 3" key="1">
    <citation type="journal article" date="2012" name="BMC Genomics">
        <title>Comparative genomic analysis and phylogenetic position of Theileria equi.</title>
        <authorList>
            <person name="Kappmeyer L.S."/>
            <person name="Thiagarajan M."/>
            <person name="Herndon D.R."/>
            <person name="Ramsay J.D."/>
            <person name="Caler E."/>
            <person name="Djikeng A."/>
            <person name="Gillespie J.J."/>
            <person name="Lau A.O."/>
            <person name="Roalson E.H."/>
            <person name="Silva J.C."/>
            <person name="Silva M.G."/>
            <person name="Suarez C.E."/>
            <person name="Ueti M.W."/>
            <person name="Nene V.M."/>
            <person name="Mealey R.H."/>
            <person name="Knowles D.P."/>
            <person name="Brayton K.A."/>
        </authorList>
    </citation>
    <scope>NUCLEOTIDE SEQUENCE [LARGE SCALE GENOMIC DNA]</scope>
    <source>
        <strain evidence="2 3">WA</strain>
    </source>
</reference>
<comment type="caution">
    <text evidence="2">The sequence shown here is derived from an EMBL/GenBank/DDBJ whole genome shotgun (WGS) entry which is preliminary data.</text>
</comment>
<proteinExistence type="predicted"/>
<accession>L1LES3</accession>
<dbReference type="STRING" id="1537102.L1LES3"/>
<organism evidence="2 3">
    <name type="scientific">Theileria equi strain WA</name>
    <dbReference type="NCBI Taxonomy" id="1537102"/>
    <lineage>
        <taxon>Eukaryota</taxon>
        <taxon>Sar</taxon>
        <taxon>Alveolata</taxon>
        <taxon>Apicomplexa</taxon>
        <taxon>Aconoidasida</taxon>
        <taxon>Piroplasmida</taxon>
        <taxon>Theileriidae</taxon>
        <taxon>Theileria</taxon>
    </lineage>
</organism>
<dbReference type="InterPro" id="IPR007480">
    <property type="entry name" value="DUF529"/>
</dbReference>
<evidence type="ECO:0000256" key="1">
    <source>
        <dbReference type="SAM" id="SignalP"/>
    </source>
</evidence>
<dbReference type="RefSeq" id="XP_004833394.1">
    <property type="nucleotide sequence ID" value="XM_004833337.1"/>
</dbReference>
<dbReference type="Proteomes" id="UP000031512">
    <property type="component" value="Unassembled WGS sequence"/>
</dbReference>
<dbReference type="KEGG" id="beq:BEWA_039800"/>
<dbReference type="EMBL" id="ACOU01000002">
    <property type="protein sequence ID" value="EKX73942.1"/>
    <property type="molecule type" value="Genomic_DNA"/>
</dbReference>
<dbReference type="VEuPathDB" id="PiroplasmaDB:BEWA_039800"/>